<dbReference type="SUPFAM" id="SSF49373">
    <property type="entry name" value="Invasin/intimin cell-adhesion fragments"/>
    <property type="match status" value="1"/>
</dbReference>
<accession>A0ABU9NCS5</accession>
<keyword evidence="3" id="KW-1133">Transmembrane helix</keyword>
<keyword evidence="6" id="KW-1185">Reference proteome</keyword>
<dbReference type="SUPFAM" id="SSF103647">
    <property type="entry name" value="TSP type-3 repeat"/>
    <property type="match status" value="2"/>
</dbReference>
<dbReference type="Gene3D" id="4.10.1080.10">
    <property type="entry name" value="TSP type-3 repeat"/>
    <property type="match status" value="1"/>
</dbReference>
<comment type="caution">
    <text evidence="5">The sequence shown here is derived from an EMBL/GenBank/DDBJ whole genome shotgun (WGS) entry which is preliminary data.</text>
</comment>
<dbReference type="InterPro" id="IPR006558">
    <property type="entry name" value="LamG-like"/>
</dbReference>
<dbReference type="InterPro" id="IPR003343">
    <property type="entry name" value="Big_2"/>
</dbReference>
<dbReference type="Gene3D" id="2.60.40.1080">
    <property type="match status" value="1"/>
</dbReference>
<reference evidence="5 6" key="1">
    <citation type="submission" date="2024-03" db="EMBL/GenBank/DDBJ databases">
        <title>Two novel species of the genus Flavobacterium exhibiting potentially degradation of complex polysaccharides.</title>
        <authorList>
            <person name="Lian X."/>
        </authorList>
    </citation>
    <scope>NUCLEOTIDE SEQUENCE [LARGE SCALE GENOMIC DNA]</scope>
    <source>
        <strain evidence="6">j3</strain>
    </source>
</reference>
<dbReference type="InterPro" id="IPR013783">
    <property type="entry name" value="Ig-like_fold"/>
</dbReference>
<dbReference type="InterPro" id="IPR026444">
    <property type="entry name" value="Secre_tail"/>
</dbReference>
<keyword evidence="3" id="KW-0472">Membrane</keyword>
<dbReference type="Gene3D" id="2.60.120.200">
    <property type="match status" value="2"/>
</dbReference>
<evidence type="ECO:0000313" key="6">
    <source>
        <dbReference type="Proteomes" id="UP001460072"/>
    </source>
</evidence>
<organism evidence="5 6">
    <name type="scientific">Flavobacterium aureirubrum</name>
    <dbReference type="NCBI Taxonomy" id="3133147"/>
    <lineage>
        <taxon>Bacteria</taxon>
        <taxon>Pseudomonadati</taxon>
        <taxon>Bacteroidota</taxon>
        <taxon>Flavobacteriia</taxon>
        <taxon>Flavobacteriales</taxon>
        <taxon>Flavobacteriaceae</taxon>
        <taxon>Flavobacterium</taxon>
    </lineage>
</organism>
<dbReference type="Gene3D" id="2.60.40.10">
    <property type="entry name" value="Immunoglobulins"/>
    <property type="match status" value="1"/>
</dbReference>
<evidence type="ECO:0000256" key="1">
    <source>
        <dbReference type="ARBA" id="ARBA00022729"/>
    </source>
</evidence>
<gene>
    <name evidence="5" type="ORF">WFZ85_14255</name>
</gene>
<dbReference type="Pfam" id="PF02368">
    <property type="entry name" value="Big_2"/>
    <property type="match status" value="1"/>
</dbReference>
<keyword evidence="3" id="KW-0812">Transmembrane</keyword>
<feature type="transmembrane region" description="Helical" evidence="3">
    <location>
        <begin position="21"/>
        <end position="37"/>
    </location>
</feature>
<dbReference type="RefSeq" id="WP_342696960.1">
    <property type="nucleotide sequence ID" value="NZ_JBCGDO010000026.1"/>
</dbReference>
<dbReference type="EMBL" id="JBCGDO010000026">
    <property type="protein sequence ID" value="MEM0543783.1"/>
    <property type="molecule type" value="Genomic_DNA"/>
</dbReference>
<dbReference type="Proteomes" id="UP001460072">
    <property type="component" value="Unassembled WGS sequence"/>
</dbReference>
<keyword evidence="1" id="KW-0732">Signal</keyword>
<dbReference type="SMART" id="SM00560">
    <property type="entry name" value="LamGL"/>
    <property type="match status" value="1"/>
</dbReference>
<evidence type="ECO:0000256" key="2">
    <source>
        <dbReference type="ARBA" id="ARBA00023157"/>
    </source>
</evidence>
<sequence>MVIQLLYKSVYFSFKCFLEKNFRIVIPMVFLLSLFFMQEIHSQNTLNTLGLTSSTPTVGAYSLRRLSSSYTGNAVLVRRSSDNATQNIGFTASGLLNETALLAFVGTGSGFVQTWYDQSGFNRDITQSTLASQPRIVNAGVIERQNGVPSVYFTGSSFLTHISFPTSGFTGFTANIVARWTTTGTSQATIQTLLDNNHNATQGFAIQDRPDLSGRPLTFGIAANPSGAGVQDNSLSGNSTNRIFTFVANSTTVSGFKEGTALPTATISGTNYTLQNRFVIGAWFNGGTVSRFTTGHIGEVLVFPSALSNTNRQTLECNQSAYFSIPFVLPGVEFFIQNTAASSACNSADEQVVWKLSDLVNTQSSGNNLTKINSNGNWDGGASSWNTVSNHGYFQFTALENNTERMVGLSNTNTNSNFNTIQYAWYLRNNGTCEVFESGSSRGNFGSCAPGDVFKISVEAGVVKYYQNNILRYISSISPNLPLLVDVSINSINGTVSNAIVSNYSTGSFIATGLNLGASPIYQWKLNGTNVGTNTSSYTNTSLDDNDVLTCEVSFTGSCGTNTLTSNSITNKALTSPTSIDFYIQGTVGTSACNTTEEEVRWRITDLFNVQVTGLGNSLRKIQSNGNWDGGASSLNTVANNGYFQFTASETNSFRMVGLSTTNINTNFNTIQYAWYLRGDGICEIFESGTSRGTYGSYASNDVFKITIEDNDVKYYQNGVLRYISTIAPSLPLLVDVSINSVNGTVTNAIVSNYNNGVFTATATNAGVSPIFQWKLNGVNVGTNSATYTNSALSNNDVISCTLLPSIAGCTSVTPYLSNSITNKSISTGVTLDFYIAGGVATSACNSIEEQVKWKMSDLQNVEANNNSLLKIQSNGNWNGGASSWNTVSDNGYFQFTATETNTFRMAGLSSINVNSNFNTIQYAWYLRGDGVCEIFESGTSRGNFGTYTANSIFRIAIEAGVVKYLINGTLVYSSAIVPTLPLIVDVSINTVLGTISNAVVSNLSDSTFTAFSSGAGANPSYQWLLNGSNVGTNSNTYSNPFLTSGDVVSCLLTPDFGGCSTTNYASNTITTVQVGAPASIEFLIQGTPATTGCNVAKEDVRWLTTSLLNLNASNNSLVKIQSNGNWNGGAASRNLISNNGFLEFIATETNTFRMAGLSTSNTNSNFNTIQYAWYLRGDGICEIFESGTSRGSFGSYVSGDIFKISVEEMVVKYYVNDILRYTSLIVPSLPLLVDVSINSVGGTITDAKVTNYNDGVFTASATNAGSAPSYQWYLNGVSVGVNSSTYTNTSLGSGDVVSCLLTPDLSGCFNAQIESNVILNQQISTPVGIEFYIQGAAVTTGCIISSENVVWRVSDNINVLANGNSLIKIQSNGNWNGGAASYNRVNDNGYLEFTATEVNTFRMVGLSTTNVNSNFNTIQYAWYLRGDGVCEVFESGSSRGSFGAYTNNSVFKIAVEAGVVKYYLDNSLRFISAVLPNLPLLVDVSINSVNGTVTNAIVSNFNNGTFTATATNAGVNPFFQWKLNGVNVGTGTATYTNTSLTNNDIVTCLLTPSISGCAGVTPVLSNAISNNFIGQTPIEFYIQANADIAACRTAEENVVWQTSSLTNVSASGNNLIKIQSNGSWNGGAASWNTVKNNGFFEFAATENNTFRMVGLSSSNTNNNFNTIQYAWYLRGDGVCEIFETGASRGSFGAYLSGDLFKISIESNVVKYYRNNILIFTSAIVPTLPLLVDVSINSVNGTITNAKISNYYSGVFSAFATNAGTTPSFQWKLNGVNVGSNSAVYSNTSIAPDDVVTCVLTPSVSGCSASGNIASNSIVNKAIANLTGSDIVVRGTVATGTCPNVVSEDVVWNTASLQNVSATGNSLLKTQSNGNWNGGAASYNAVGNNGYLEFTATETTAERMCGLSTSNVNSSFNTIQFAIYLINNGVYQVYESGSFRGSFGSYNSGDRFRVAVESNVVRYYRNNVVFYTSTITPTLPLLVDVSINSVNGTITNAKVVNTNAGTFTVTATNVGASPTYQWKVNGANVGSNTTTYVNTNLQLNDVVSCVVTPDASGCDTATYQSNSVTVLSSGNPIVAPITGNTNVCLGSSTQLTSATPGGTWTSSNLSIATVNATGLVTTLAAGNVTITYTVTNGTCNSNAVTMITVNNFTPTVTLTSSAASICFGTSTTFTATANQTGGGVITYTFRVNGVSVQSGPSSTFTTSSLNQGDAVTCQINISGGACLVQTTATSNTITMSVNPIATPTVVLNTPSTSNCNGIPATFTATASNIGGGVVSYNFRVNGVSVQNGTINSYTLVNPTNGVQVSCDISVQSGTCLSTNSATSNTITLTISSNSTPTVSITSTSTSFCSGNSATITATALNTGGGMVTYTFLNNGAIVQSGTSNSYTSSGIVNGSSIKCNISVSGGTCLTSSVASSNTLNFNVTSPSIVLTSSGTTLCTGANVVFTATASNTSGVGTITYVFQRNGVTVQSSSSNTYSTTTYSNGDVFVCILNVSGGVCSNVVSITSNPISINALNTSVSISPSATTICSGTSVTFTANAINTGGGTITYTFRRNSVVVQSGSSNTYTTSTISNGNSFSCSISVTGSSCGNPTASSNAVLMNVITTVTPSVVLSQSPSSGICSGNTVTFTATPTNGGVSPTYNFRINGVSVQNSNSNTYTTNSLVNGQTVDVVMTSTALCTTTSIANSSVITVAILPTPTVGTASSTPSVNINTSITPITHVTTGATGIAPASGLPPGIIATWSSNTITISGTPTVSGVFNYSISLLSACGSATATGTITVKVDIDGDGVDSAFDGDDDNDGITDVLECGICSNAAFMNGNFESPVLSPNTSSSVPLVNTSGWLNTVESTLEIWSTGFNGVPAATGNQFVKLNAGTIYQTFCLNGAGGTINWSVKHRGRAGIDVAAVRVGATIGSVTTIATMSDGITGWGAYTGTYTIPTGQTSLVIAFTPISSTGGVNFGNFIDDIQIIINQSCKDSDGDGVTDNLDLDTDNDGIPDIEEAGFKQYSSNTSTMNLTSVATWADSNSNGINDAIDSLISASTYSLIDTDSDGIPNYLDLDSDNDSFWDVDEASLLNGDGDINGDGKGDGLDVDADGLLDSFDNATVFGTTFRAYAQDTDSNGISDYIQLDSNNDGVKDIQTGLYANFDTNGDGRIDGSGDSDSDGILDVFDTNDTVKGSPRDLNRKLYLDFDGRNDYAENVSLLGGLSQATLMAWIDLNTTFTTTGVVVGQDKFQLRVNNSKNLQVIVNGTTLTFSTALNTSQWYHVAATFGGGSLSLYLNGNLVATQAVTGSVGSDTSKLTLGKNPLSATNYFKGKIDEVRVFNTTLTSTQIQRMMYQEIQNSSSQVRGTIVPKDIGSLPFANLIRYYRMDTYKDDIIDDLTTSTVDIGTGMKMYNHKVIAVQEAPMPFTTVRTGTFASAVDDPTKDIRGLDVMDSDFSIIQVKHNITETANSIDLGMFVDPGVTVNMTNDTKLQNDWYLKLDGKIDLVGKSQLVQTAQSELDATSAGSLERDQQGQSNKFNYNYWSSPVSSINNSTINHGFTVAGVMKDGTTNLPQNLSWTTGVNGSPTVPLTLSSYWIYKFQNSTNSYANWSPVGQNGTLLAGQGYTLKGSGSSTLNQNYTFVGKPNSGTITSIVGPGNLNLCGNPYASAIDADKFIDDNASSLIGTLYFWEHYPTNSSHYTIQYQGGYGTYTKTGGTPPVAPSGISGLGSSSKVAKRFIPVGQGFFVTGSTSGGTITFNNAQRLFIKEDDTVNSFTLFKTINRASADNVDPLMNNAQDDFEQQQFMKIRLGFNATDNLHRQILLGFMNEHATSGYDNGYDGISIETLSNDMYFINGTEKLNISGEGFFNVNAIYPLGVKNATSGLVTFVVDNKENFDEGQDIFIYDNESDTYNSIKSQAYQVYLPSGTYDSRFSLRFTDGSSLGVGENEGLYGVSITHAQTSNVITIKNVLQQVIVKSVSMYNLLGQQIAEWQLDDQDQSNIKLQVGNVATGTYIIKVITDGGIITKKILAK</sequence>
<dbReference type="InterPro" id="IPR008964">
    <property type="entry name" value="Invasin/intimin_cell_adhesion"/>
</dbReference>
<evidence type="ECO:0000256" key="3">
    <source>
        <dbReference type="SAM" id="Phobius"/>
    </source>
</evidence>
<keyword evidence="2" id="KW-1015">Disulfide bond</keyword>
<dbReference type="NCBIfam" id="TIGR04183">
    <property type="entry name" value="Por_Secre_tail"/>
    <property type="match status" value="1"/>
</dbReference>
<evidence type="ECO:0000259" key="4">
    <source>
        <dbReference type="SMART" id="SM00560"/>
    </source>
</evidence>
<dbReference type="SUPFAM" id="SSF49899">
    <property type="entry name" value="Concanavalin A-like lectins/glucanases"/>
    <property type="match status" value="2"/>
</dbReference>
<protein>
    <submittedName>
        <fullName evidence="5">LamG-like jellyroll fold domain-containing protein</fullName>
    </submittedName>
</protein>
<feature type="domain" description="LamG-like jellyroll fold" evidence="4">
    <location>
        <begin position="3212"/>
        <end position="3335"/>
    </location>
</feature>
<evidence type="ECO:0000313" key="5">
    <source>
        <dbReference type="EMBL" id="MEM0543783.1"/>
    </source>
</evidence>
<proteinExistence type="predicted"/>
<name>A0ABU9NCS5_9FLAO</name>
<dbReference type="InterPro" id="IPR013320">
    <property type="entry name" value="ConA-like_dom_sf"/>
</dbReference>
<dbReference type="Pfam" id="PF13385">
    <property type="entry name" value="Laminin_G_3"/>
    <property type="match status" value="1"/>
</dbReference>
<dbReference type="InterPro" id="IPR028974">
    <property type="entry name" value="TSP_type-3_rpt"/>
</dbReference>